<name>A0A7S1TJ89_9RHOD</name>
<dbReference type="PANTHER" id="PTHR14499:SF144">
    <property type="entry name" value="POTASSIUM CHANNEL TETRAMERISATION-TYPE BTB DOMAIN-CONTAINING PROTEIN"/>
    <property type="match status" value="1"/>
</dbReference>
<dbReference type="InterPro" id="IPR011333">
    <property type="entry name" value="SKP1/BTB/POZ_sf"/>
</dbReference>
<feature type="domain" description="Potassium channel tetramerisation-type BTB" evidence="1">
    <location>
        <begin position="12"/>
        <end position="99"/>
    </location>
</feature>
<dbReference type="EMBL" id="HBGH01017446">
    <property type="protein sequence ID" value="CAD9237559.1"/>
    <property type="molecule type" value="Transcribed_RNA"/>
</dbReference>
<evidence type="ECO:0000259" key="1">
    <source>
        <dbReference type="Pfam" id="PF02214"/>
    </source>
</evidence>
<sequence>MEVPSIVTDEPVTVNVGGVQFVTSVATLKFDEGSLLAEGSLIDAVSNGIVPFIDRDPDIFRHILTFLRSKGLVLPPTSHDDGQTWKRLGEEARFFRLALLQSALAKNANRSAEAGQVRGNLSTCVYICFERTLLFSEENIVGGYFCINGKMSNLDRGGWFHGFNLQHLQDSFRVEVAKTLDSHRQLGYAMKSSTSSQASLPLREIDQSEEKTVIHCQHIFNLTVLMELEG</sequence>
<organism evidence="2">
    <name type="scientific">Compsopogon caeruleus</name>
    <dbReference type="NCBI Taxonomy" id="31354"/>
    <lineage>
        <taxon>Eukaryota</taxon>
        <taxon>Rhodophyta</taxon>
        <taxon>Compsopogonophyceae</taxon>
        <taxon>Compsopogonales</taxon>
        <taxon>Compsopogonaceae</taxon>
        <taxon>Compsopogon</taxon>
    </lineage>
</organism>
<dbReference type="AlphaFoldDB" id="A0A7S1TJ89"/>
<dbReference type="InterPro" id="IPR003131">
    <property type="entry name" value="T1-type_BTB"/>
</dbReference>
<dbReference type="CDD" id="cd18316">
    <property type="entry name" value="BTB_POZ_KCTD-like"/>
    <property type="match status" value="1"/>
</dbReference>
<dbReference type="Pfam" id="PF02214">
    <property type="entry name" value="BTB_2"/>
    <property type="match status" value="1"/>
</dbReference>
<dbReference type="Gene3D" id="3.30.710.10">
    <property type="entry name" value="Potassium Channel Kv1.1, Chain A"/>
    <property type="match status" value="1"/>
</dbReference>
<gene>
    <name evidence="2" type="ORF">CCAE0312_LOCUS9658</name>
</gene>
<accession>A0A7S1TJ89</accession>
<dbReference type="SUPFAM" id="SSF54695">
    <property type="entry name" value="POZ domain"/>
    <property type="match status" value="1"/>
</dbReference>
<proteinExistence type="predicted"/>
<protein>
    <recommendedName>
        <fullName evidence="1">Potassium channel tetramerisation-type BTB domain-containing protein</fullName>
    </recommendedName>
</protein>
<reference evidence="2" key="1">
    <citation type="submission" date="2021-01" db="EMBL/GenBank/DDBJ databases">
        <authorList>
            <person name="Corre E."/>
            <person name="Pelletier E."/>
            <person name="Niang G."/>
            <person name="Scheremetjew M."/>
            <person name="Finn R."/>
            <person name="Kale V."/>
            <person name="Holt S."/>
            <person name="Cochrane G."/>
            <person name="Meng A."/>
            <person name="Brown T."/>
            <person name="Cohen L."/>
        </authorList>
    </citation>
    <scope>NUCLEOTIDE SEQUENCE</scope>
    <source>
        <strain evidence="2">SAG 36.94</strain>
    </source>
</reference>
<dbReference type="PANTHER" id="PTHR14499">
    <property type="entry name" value="POTASSIUM CHANNEL TETRAMERIZATION DOMAIN-CONTAINING"/>
    <property type="match status" value="1"/>
</dbReference>
<evidence type="ECO:0000313" key="2">
    <source>
        <dbReference type="EMBL" id="CAD9237559.1"/>
    </source>
</evidence>
<dbReference type="GO" id="GO:0051260">
    <property type="term" value="P:protein homooligomerization"/>
    <property type="evidence" value="ECO:0007669"/>
    <property type="project" value="InterPro"/>
</dbReference>